<protein>
    <recommendedName>
        <fullName evidence="5">Secretory carrier-associated membrane protein</fullName>
        <shortName evidence="5">Secretory carrier membrane protein</shortName>
    </recommendedName>
</protein>
<feature type="transmembrane region" description="Helical" evidence="5">
    <location>
        <begin position="164"/>
        <end position="182"/>
    </location>
</feature>
<evidence type="ECO:0000313" key="8">
    <source>
        <dbReference type="Proteomes" id="UP000265120"/>
    </source>
</evidence>
<comment type="similarity">
    <text evidence="5">Belongs to the SCAMP family.</text>
</comment>
<keyword evidence="2 5" id="KW-0812">Transmembrane</keyword>
<keyword evidence="6" id="KW-0175">Coiled coil</keyword>
<evidence type="ECO:0000256" key="1">
    <source>
        <dbReference type="ARBA" id="ARBA00004141"/>
    </source>
</evidence>
<organism evidence="7 8">
    <name type="scientific">Cynoglossus semilaevis</name>
    <name type="common">Tongue sole</name>
    <dbReference type="NCBI Taxonomy" id="244447"/>
    <lineage>
        <taxon>Eukaryota</taxon>
        <taxon>Metazoa</taxon>
        <taxon>Chordata</taxon>
        <taxon>Craniata</taxon>
        <taxon>Vertebrata</taxon>
        <taxon>Euteleostomi</taxon>
        <taxon>Actinopterygii</taxon>
        <taxon>Neopterygii</taxon>
        <taxon>Teleostei</taxon>
        <taxon>Neoteleostei</taxon>
        <taxon>Acanthomorphata</taxon>
        <taxon>Carangaria</taxon>
        <taxon>Pleuronectiformes</taxon>
        <taxon>Pleuronectoidei</taxon>
        <taxon>Cynoglossidae</taxon>
        <taxon>Cynoglossinae</taxon>
        <taxon>Cynoglossus</taxon>
    </lineage>
</organism>
<dbReference type="GO" id="GO:0032588">
    <property type="term" value="C:trans-Golgi network membrane"/>
    <property type="evidence" value="ECO:0007669"/>
    <property type="project" value="TreeGrafter"/>
</dbReference>
<evidence type="ECO:0000313" key="7">
    <source>
        <dbReference type="Ensembl" id="ENSCSEP00000013793.1"/>
    </source>
</evidence>
<reference evidence="7" key="1">
    <citation type="submission" date="2025-08" db="UniProtKB">
        <authorList>
            <consortium name="Ensembl"/>
        </authorList>
    </citation>
    <scope>IDENTIFICATION</scope>
</reference>
<comment type="subcellular location">
    <subcellularLocation>
        <location evidence="1 5">Membrane</location>
        <topology evidence="1 5">Multi-pass membrane protein</topology>
    </subcellularLocation>
</comment>
<feature type="transmembrane region" description="Helical" evidence="5">
    <location>
        <begin position="130"/>
        <end position="152"/>
    </location>
</feature>
<dbReference type="PANTHER" id="PTHR10687">
    <property type="entry name" value="SECRETORY CARRIER-ASSOCIATED MEMBRANE PROTEIN SCAMP"/>
    <property type="match status" value="1"/>
</dbReference>
<dbReference type="AlphaFoldDB" id="A0A3P8VEQ7"/>
<evidence type="ECO:0000256" key="2">
    <source>
        <dbReference type="ARBA" id="ARBA00022692"/>
    </source>
</evidence>
<dbReference type="Proteomes" id="UP000265120">
    <property type="component" value="Unassembled WGS sequence"/>
</dbReference>
<evidence type="ECO:0000256" key="3">
    <source>
        <dbReference type="ARBA" id="ARBA00022989"/>
    </source>
</evidence>
<dbReference type="Ensembl" id="ENSCSET00000013955.1">
    <property type="protein sequence ID" value="ENSCSEP00000013793.1"/>
    <property type="gene ID" value="ENSCSEG00000008811.1"/>
</dbReference>
<name>A0A3P8VEQ7_CYNSE</name>
<sequence>MSEFDSNPFADPVDVNPFQVGILWFLGSHSGTTIPISEVSSQPAILQTSVEHSAKNTASVAQADLIKQQEELERKAAELDRKEKELQNRSTANENNWPPLPSFFPVKPCFDQNFEEDIPEEYRRICKRMYYLWMCTATLFLNLLACLAYFTVDNQYGVDFGLSILWFILFTPVAFVCWYRPVYKAFRSDSSFSFFFFFFVFFFQVAVYIIQTVGIPRWGNSGWITAISMIRVNLAVAVVMMVVAGFFTVNAVLAVILLKMVHANYRRSASVSRALQEFSSGVLTNRTVQTAATAAATSAAQGSFGRS</sequence>
<evidence type="ECO:0000256" key="5">
    <source>
        <dbReference type="RuleBase" id="RU363122"/>
    </source>
</evidence>
<feature type="transmembrane region" description="Helical" evidence="5">
    <location>
        <begin position="194"/>
        <end position="214"/>
    </location>
</feature>
<keyword evidence="5" id="KW-0813">Transport</keyword>
<keyword evidence="8" id="KW-1185">Reference proteome</keyword>
<dbReference type="InterPro" id="IPR007273">
    <property type="entry name" value="SCAMP"/>
</dbReference>
<dbReference type="PANTHER" id="PTHR10687:SF7">
    <property type="entry name" value="SECRETORY CARRIER-ASSOCIATED MEMBRANE PROTEIN 2"/>
    <property type="match status" value="1"/>
</dbReference>
<dbReference type="Pfam" id="PF04144">
    <property type="entry name" value="SCAMP"/>
    <property type="match status" value="1"/>
</dbReference>
<feature type="transmembrane region" description="Helical" evidence="5">
    <location>
        <begin position="234"/>
        <end position="258"/>
    </location>
</feature>
<dbReference type="GO" id="GO:0055038">
    <property type="term" value="C:recycling endosome membrane"/>
    <property type="evidence" value="ECO:0007669"/>
    <property type="project" value="TreeGrafter"/>
</dbReference>
<proteinExistence type="inferred from homology"/>
<keyword evidence="3 5" id="KW-1133">Transmembrane helix</keyword>
<accession>A0A3P8VEQ7</accession>
<dbReference type="InParanoid" id="A0A3P8VEQ7"/>
<keyword evidence="4 5" id="KW-0472">Membrane</keyword>
<dbReference type="GeneTree" id="ENSGT00940000156476"/>
<evidence type="ECO:0000256" key="4">
    <source>
        <dbReference type="ARBA" id="ARBA00023136"/>
    </source>
</evidence>
<dbReference type="GO" id="GO:0015031">
    <property type="term" value="P:protein transport"/>
    <property type="evidence" value="ECO:0007669"/>
    <property type="project" value="InterPro"/>
</dbReference>
<reference evidence="7" key="2">
    <citation type="submission" date="2025-09" db="UniProtKB">
        <authorList>
            <consortium name="Ensembl"/>
        </authorList>
    </citation>
    <scope>IDENTIFICATION</scope>
</reference>
<feature type="coiled-coil region" evidence="6">
    <location>
        <begin position="58"/>
        <end position="96"/>
    </location>
</feature>
<evidence type="ECO:0000256" key="6">
    <source>
        <dbReference type="SAM" id="Coils"/>
    </source>
</evidence>